<keyword evidence="3" id="KW-1185">Reference proteome</keyword>
<keyword evidence="1" id="KW-1133">Transmembrane helix</keyword>
<protein>
    <submittedName>
        <fullName evidence="2">Uncharacterized protein</fullName>
    </submittedName>
</protein>
<accession>A0A7X6CZR4</accession>
<sequence>MAGLEELKRSVGVDFDFSPGAQVPLSGAGHGQTAAGSALAATAYRDGEAKSIKDPNGKAAVSDPKISLLEPNLGEAFTRAVETRMLASDRKPLIQSFGVEPHTVVEHAIAAKRIRTQRDNRLTLIMLVCGVLFLPGVLVWLGLFQARRTLAGSKDKRAGAIGTAALIALAVLAVLLVVTLPVNGLLQLYVWLVLPAPIIGWLWAKRISEQAAQNLRAHWANLAGGGGAGAKIPEAVPQNPNDAEAERLRLGLAKIAAEQESNVAYYAGPEGILGMGVRWGSWQLAEDLVPAEAGKDIDPFRSWDVVRAMQDQLRMLERTPVHTGGFKSPPEIKHWVVRHVGEGAGAVSRPDGPNVEAYSINAIEVQRICNEQQFDSNDRHYLGVQFVLWDGGLVITMLISVTVLHRTLRIEVNGHALGPTHPWFYGKPAGKSRSYRNPVKPWTKISQSLPLVDAKETVRLAARAPLARFNPKKLDELGGKMSLPEPFGVRHVWATKPWRHRFMADDALRVATPVLRVAHQAAIKVLAENNVDVSQFKARASGLSGAVQAVEPRKADEYGM</sequence>
<keyword evidence="1" id="KW-0812">Transmembrane</keyword>
<dbReference type="AlphaFoldDB" id="A0A7X6CZR4"/>
<comment type="caution">
    <text evidence="2">The sequence shown here is derived from an EMBL/GenBank/DDBJ whole genome shotgun (WGS) entry which is preliminary data.</text>
</comment>
<feature type="transmembrane region" description="Helical" evidence="1">
    <location>
        <begin position="122"/>
        <end position="146"/>
    </location>
</feature>
<evidence type="ECO:0000313" key="2">
    <source>
        <dbReference type="EMBL" id="NJQ05556.1"/>
    </source>
</evidence>
<dbReference type="RefSeq" id="WP_167968839.1">
    <property type="nucleotide sequence ID" value="NZ_BHZG01000408.1"/>
</dbReference>
<evidence type="ECO:0000256" key="1">
    <source>
        <dbReference type="SAM" id="Phobius"/>
    </source>
</evidence>
<proteinExistence type="predicted"/>
<keyword evidence="1" id="KW-0472">Membrane</keyword>
<gene>
    <name evidence="2" type="ORF">HCN56_08225</name>
</gene>
<reference evidence="2 3" key="1">
    <citation type="submission" date="2020-03" db="EMBL/GenBank/DDBJ databases">
        <title>Draft genome of Streptomyces sp. ventii, isolated from the Axial Seamount in the Pacific Ocean, and resequencing of the two type strains Streptomyces lonarensis strain NCL 716 and Streptomyces bohaiensis strain 11A07.</title>
        <authorList>
            <person name="Loughran R.M."/>
            <person name="Pfannmuller K.M."/>
            <person name="Wasson B.J."/>
            <person name="Deadmond M.C."/>
            <person name="Paddock B.E."/>
            <person name="Koyack M.J."/>
            <person name="Gallegos D.A."/>
            <person name="Mitchell E.A."/>
            <person name="Ushijima B."/>
            <person name="Saw J.H."/>
            <person name="Mcphail K.L."/>
            <person name="Videau P."/>
        </authorList>
    </citation>
    <scope>NUCLEOTIDE SEQUENCE [LARGE SCALE GENOMIC DNA]</scope>
    <source>
        <strain evidence="2 3">NCL716</strain>
    </source>
</reference>
<dbReference type="EMBL" id="JAAVJD010000041">
    <property type="protein sequence ID" value="NJQ05556.1"/>
    <property type="molecule type" value="Genomic_DNA"/>
</dbReference>
<evidence type="ECO:0000313" key="3">
    <source>
        <dbReference type="Proteomes" id="UP000578686"/>
    </source>
</evidence>
<feature type="transmembrane region" description="Helical" evidence="1">
    <location>
        <begin position="158"/>
        <end position="180"/>
    </location>
</feature>
<feature type="transmembrane region" description="Helical" evidence="1">
    <location>
        <begin position="186"/>
        <end position="204"/>
    </location>
</feature>
<dbReference type="Proteomes" id="UP000578686">
    <property type="component" value="Unassembled WGS sequence"/>
</dbReference>
<name>A0A7X6CZR4_9ACTN</name>
<organism evidence="2 3">
    <name type="scientific">Streptomyces lonarensis</name>
    <dbReference type="NCBI Taxonomy" id="700599"/>
    <lineage>
        <taxon>Bacteria</taxon>
        <taxon>Bacillati</taxon>
        <taxon>Actinomycetota</taxon>
        <taxon>Actinomycetes</taxon>
        <taxon>Kitasatosporales</taxon>
        <taxon>Streptomycetaceae</taxon>
        <taxon>Streptomyces</taxon>
    </lineage>
</organism>